<dbReference type="PANTHER" id="PTHR34462">
    <property type="entry name" value="OS05G0587400 PROTEIN"/>
    <property type="match status" value="1"/>
</dbReference>
<gene>
    <name evidence="2" type="ORF">KC19_6G186600</name>
</gene>
<comment type="caution">
    <text evidence="2">The sequence shown here is derived from an EMBL/GenBank/DDBJ whole genome shotgun (WGS) entry which is preliminary data.</text>
</comment>
<keyword evidence="1" id="KW-0175">Coiled coil</keyword>
<dbReference type="AlphaFoldDB" id="A0A8T0HG84"/>
<organism evidence="2 3">
    <name type="scientific">Ceratodon purpureus</name>
    <name type="common">Fire moss</name>
    <name type="synonym">Dicranum purpureum</name>
    <dbReference type="NCBI Taxonomy" id="3225"/>
    <lineage>
        <taxon>Eukaryota</taxon>
        <taxon>Viridiplantae</taxon>
        <taxon>Streptophyta</taxon>
        <taxon>Embryophyta</taxon>
        <taxon>Bryophyta</taxon>
        <taxon>Bryophytina</taxon>
        <taxon>Bryopsida</taxon>
        <taxon>Dicranidae</taxon>
        <taxon>Pseudoditrichales</taxon>
        <taxon>Ditrichaceae</taxon>
        <taxon>Ceratodon</taxon>
    </lineage>
</organism>
<evidence type="ECO:0000313" key="3">
    <source>
        <dbReference type="Proteomes" id="UP000822688"/>
    </source>
</evidence>
<dbReference type="EMBL" id="CM026427">
    <property type="protein sequence ID" value="KAG0570771.1"/>
    <property type="molecule type" value="Genomic_DNA"/>
</dbReference>
<feature type="coiled-coil region" evidence="1">
    <location>
        <begin position="209"/>
        <end position="236"/>
    </location>
</feature>
<sequence>MGEEFNPGVSRSISLRRGKKKDGTNWVMFAGGAIAMAVSVAFGRKKMVDEVAEAKETLISSESGRFQVLQQEDDENGSLQTSETVPNEALQWDITQLASPSTGAAFEFRSIKSKRPAQTDHSPSVTKFLRQSPATPEITKEEVIQSDSQITPSTLQSGVIARRSEVVSKLRHQINSRDAIIYDLQTQLADQDQMIVMHRNHSVDLQNCVRAISTKLFEANLEIQRLQQELMAQHAKPIVDLDEEFIGYAVSEIRRQWVQPDVEEIILEARKFNKELEHLRREKEDKSRQCDLLSKRLSALTTELEEVKTAAHGKQRLLEAKEQEYLKLANVVQDLERKLEIEARDNEWLLMALYAVSGKGQGNPGMEYECETYHEMGRCS</sequence>
<name>A0A8T0HG84_CERPU</name>
<reference evidence="2 3" key="1">
    <citation type="submission" date="2020-06" db="EMBL/GenBank/DDBJ databases">
        <title>WGS assembly of Ceratodon purpureus strain R40.</title>
        <authorList>
            <person name="Carey S.B."/>
            <person name="Jenkins J."/>
            <person name="Shu S."/>
            <person name="Lovell J.T."/>
            <person name="Sreedasyam A."/>
            <person name="Maumus F."/>
            <person name="Tiley G.P."/>
            <person name="Fernandez-Pozo N."/>
            <person name="Barry K."/>
            <person name="Chen C."/>
            <person name="Wang M."/>
            <person name="Lipzen A."/>
            <person name="Daum C."/>
            <person name="Saski C.A."/>
            <person name="Payton A.C."/>
            <person name="Mcbreen J.C."/>
            <person name="Conrad R.E."/>
            <person name="Kollar L.M."/>
            <person name="Olsson S."/>
            <person name="Huttunen S."/>
            <person name="Landis J.B."/>
            <person name="Wickett N.J."/>
            <person name="Johnson M.G."/>
            <person name="Rensing S.A."/>
            <person name="Grimwood J."/>
            <person name="Schmutz J."/>
            <person name="Mcdaniel S.F."/>
        </authorList>
    </citation>
    <scope>NUCLEOTIDE SEQUENCE [LARGE SCALE GENOMIC DNA]</scope>
    <source>
        <strain evidence="2 3">R40</strain>
    </source>
</reference>
<feature type="coiled-coil region" evidence="1">
    <location>
        <begin position="262"/>
        <end position="338"/>
    </location>
</feature>
<dbReference type="Proteomes" id="UP000822688">
    <property type="component" value="Chromosome 6"/>
</dbReference>
<dbReference type="PANTHER" id="PTHR34462:SF1">
    <property type="entry name" value="OS05G0587400 PROTEIN"/>
    <property type="match status" value="1"/>
</dbReference>
<evidence type="ECO:0000256" key="1">
    <source>
        <dbReference type="SAM" id="Coils"/>
    </source>
</evidence>
<accession>A0A8T0HG84</accession>
<evidence type="ECO:0000313" key="2">
    <source>
        <dbReference type="EMBL" id="KAG0570771.1"/>
    </source>
</evidence>
<keyword evidence="3" id="KW-1185">Reference proteome</keyword>
<protein>
    <submittedName>
        <fullName evidence="2">Uncharacterized protein</fullName>
    </submittedName>
</protein>
<proteinExistence type="predicted"/>